<comment type="caution">
    <text evidence="1">The sequence shown here is derived from an EMBL/GenBank/DDBJ whole genome shotgun (WGS) entry which is preliminary data.</text>
</comment>
<dbReference type="RefSeq" id="WP_084861516.1">
    <property type="nucleotide sequence ID" value="NZ_NCVJ01000015.1"/>
</dbReference>
<gene>
    <name evidence="1" type="ORF">B7696_00335</name>
</gene>
<evidence type="ECO:0000313" key="2">
    <source>
        <dbReference type="Proteomes" id="UP000193234"/>
    </source>
</evidence>
<protein>
    <submittedName>
        <fullName evidence="1">Uncharacterized protein</fullName>
    </submittedName>
</protein>
<sequence>MIAETEAYKLLAADDTLNRLFNEYRGKVFPGQYKQGIFTYDIPEKPINMKQKELAPFARIYSTYETPHDYADDAVIATEQRITIDFWCKNAKQADNINKRLDTILESNGFERYTANEKPRYMDSDIGLLMNVRKYRFFDWSDLEKERKEINV</sequence>
<accession>A0A1X1KNR8</accession>
<proteinExistence type="predicted"/>
<evidence type="ECO:0000313" key="1">
    <source>
        <dbReference type="EMBL" id="ORP00949.1"/>
    </source>
</evidence>
<dbReference type="EMBL" id="NCVJ01000015">
    <property type="protein sequence ID" value="ORP00949.1"/>
    <property type="molecule type" value="Genomic_DNA"/>
</dbReference>
<dbReference type="Proteomes" id="UP000193234">
    <property type="component" value="Unassembled WGS sequence"/>
</dbReference>
<organism evidence="1 2">
    <name type="scientific">Streptococcus mitis</name>
    <dbReference type="NCBI Taxonomy" id="28037"/>
    <lineage>
        <taxon>Bacteria</taxon>
        <taxon>Bacillati</taxon>
        <taxon>Bacillota</taxon>
        <taxon>Bacilli</taxon>
        <taxon>Lactobacillales</taxon>
        <taxon>Streptococcaceae</taxon>
        <taxon>Streptococcus</taxon>
        <taxon>Streptococcus mitis group</taxon>
    </lineage>
</organism>
<dbReference type="AlphaFoldDB" id="A0A1X1KNR8"/>
<name>A0A1X1KNR8_STRMT</name>
<reference evidence="1 2" key="1">
    <citation type="journal article" date="2016" name="Eur. J. Clin. Microbiol. Infect. Dis.">
        <title>Whole genome sequencing as a tool for phylogenetic analysis of clinical strains of Mitis group streptococci.</title>
        <authorList>
            <person name="Rasmussen L.H."/>
            <person name="Dargis R."/>
            <person name="Hojholt K."/>
            <person name="Christensen J.J."/>
            <person name="Skovgaard O."/>
            <person name="Justesen U.S."/>
            <person name="Rosenvinge F.S."/>
            <person name="Moser C."/>
            <person name="Lukjancenko O."/>
            <person name="Rasmussen S."/>
            <person name="Nielsen X.C."/>
        </authorList>
    </citation>
    <scope>NUCLEOTIDE SEQUENCE [LARGE SCALE GENOMIC DNA]</scope>
    <source>
        <strain evidence="1 2">RH_12363_08</strain>
    </source>
</reference>